<proteinExistence type="predicted"/>
<dbReference type="Proteomes" id="UP000094569">
    <property type="component" value="Unassembled WGS sequence"/>
</dbReference>
<feature type="transmembrane region" description="Helical" evidence="2">
    <location>
        <begin position="21"/>
        <end position="41"/>
    </location>
</feature>
<evidence type="ECO:0000256" key="2">
    <source>
        <dbReference type="SAM" id="Phobius"/>
    </source>
</evidence>
<evidence type="ECO:0000313" key="3">
    <source>
        <dbReference type="EMBL" id="ODM15129.1"/>
    </source>
</evidence>
<feature type="transmembrane region" description="Helical" evidence="2">
    <location>
        <begin position="61"/>
        <end position="82"/>
    </location>
</feature>
<sequence length="118" mass="13344">MSMTLRTDSHHPSSAFKQLGLLDQFLALWIFLTMEVGITLGNFVPNTGGRGALERKKFVKVSIPVAVGLLVVMYPILCKVRYDTLHWAFRQKALWIQIGFSVVVNRIIAPFLVVCFHL</sequence>
<dbReference type="InterPro" id="IPR004706">
    <property type="entry name" value="Arsenical-R_Acr3"/>
</dbReference>
<keyword evidence="4" id="KW-1185">Reference proteome</keyword>
<protein>
    <submittedName>
        <fullName evidence="3">Uncharacterized protein</fullName>
    </submittedName>
</protein>
<feature type="transmembrane region" description="Helical" evidence="2">
    <location>
        <begin position="94"/>
        <end position="114"/>
    </location>
</feature>
<dbReference type="OrthoDB" id="187348at2759"/>
<evidence type="ECO:0000256" key="1">
    <source>
        <dbReference type="ARBA" id="ARBA00022448"/>
    </source>
</evidence>
<evidence type="ECO:0000313" key="4">
    <source>
        <dbReference type="Proteomes" id="UP000094569"/>
    </source>
</evidence>
<keyword evidence="2" id="KW-1133">Transmembrane helix</keyword>
<dbReference type="GO" id="GO:0015105">
    <property type="term" value="F:arsenite transmembrane transporter activity"/>
    <property type="evidence" value="ECO:0007669"/>
    <property type="project" value="TreeGrafter"/>
</dbReference>
<dbReference type="PANTHER" id="PTHR43057:SF1">
    <property type="entry name" value="ARSENICAL-RESISTANCE PROTEIN 3"/>
    <property type="match status" value="1"/>
</dbReference>
<dbReference type="EMBL" id="JXNT01000018">
    <property type="protein sequence ID" value="ODM15129.1"/>
    <property type="molecule type" value="Genomic_DNA"/>
</dbReference>
<dbReference type="PANTHER" id="PTHR43057">
    <property type="entry name" value="ARSENITE EFFLUX TRANSPORTER"/>
    <property type="match status" value="1"/>
</dbReference>
<dbReference type="GO" id="GO:0015297">
    <property type="term" value="F:antiporter activity"/>
    <property type="evidence" value="ECO:0007669"/>
    <property type="project" value="InterPro"/>
</dbReference>
<dbReference type="AlphaFoldDB" id="A0A1E3B2I0"/>
<dbReference type="VEuPathDB" id="FungiDB:SI65_09368"/>
<keyword evidence="2" id="KW-0812">Transmembrane</keyword>
<dbReference type="InterPro" id="IPR038770">
    <property type="entry name" value="Na+/solute_symporter_sf"/>
</dbReference>
<dbReference type="STRING" id="573508.A0A1E3B2I0"/>
<dbReference type="GO" id="GO:0015104">
    <property type="term" value="F:antimonite transmembrane transporter activity"/>
    <property type="evidence" value="ECO:0007669"/>
    <property type="project" value="TreeGrafter"/>
</dbReference>
<comment type="caution">
    <text evidence="3">The sequence shown here is derived from an EMBL/GenBank/DDBJ whole genome shotgun (WGS) entry which is preliminary data.</text>
</comment>
<dbReference type="GO" id="GO:0005886">
    <property type="term" value="C:plasma membrane"/>
    <property type="evidence" value="ECO:0007669"/>
    <property type="project" value="TreeGrafter"/>
</dbReference>
<name>A0A1E3B2I0_ASPCR</name>
<keyword evidence="2" id="KW-0472">Membrane</keyword>
<keyword evidence="1" id="KW-0813">Transport</keyword>
<organism evidence="3 4">
    <name type="scientific">Aspergillus cristatus</name>
    <name type="common">Chinese Fuzhuan brick tea-fermentation fungus</name>
    <name type="synonym">Eurotium cristatum</name>
    <dbReference type="NCBI Taxonomy" id="573508"/>
    <lineage>
        <taxon>Eukaryota</taxon>
        <taxon>Fungi</taxon>
        <taxon>Dikarya</taxon>
        <taxon>Ascomycota</taxon>
        <taxon>Pezizomycotina</taxon>
        <taxon>Eurotiomycetes</taxon>
        <taxon>Eurotiomycetidae</taxon>
        <taxon>Eurotiales</taxon>
        <taxon>Aspergillaceae</taxon>
        <taxon>Aspergillus</taxon>
        <taxon>Aspergillus subgen. Aspergillus</taxon>
    </lineage>
</organism>
<accession>A0A1E3B2I0</accession>
<dbReference type="Gene3D" id="1.20.1530.20">
    <property type="match status" value="1"/>
</dbReference>
<reference evidence="3 4" key="1">
    <citation type="journal article" date="2016" name="BMC Genomics">
        <title>Comparative genomic and transcriptomic analyses of the Fuzhuan brick tea-fermentation fungus Aspergillus cristatus.</title>
        <authorList>
            <person name="Ge Y."/>
            <person name="Wang Y."/>
            <person name="Liu Y."/>
            <person name="Tan Y."/>
            <person name="Ren X."/>
            <person name="Zhang X."/>
            <person name="Hyde K.D."/>
            <person name="Liu Y."/>
            <person name="Liu Z."/>
        </authorList>
    </citation>
    <scope>NUCLEOTIDE SEQUENCE [LARGE SCALE GENOMIC DNA]</scope>
    <source>
        <strain evidence="3 4">GZAAS20.1005</strain>
    </source>
</reference>
<gene>
    <name evidence="3" type="ORF">SI65_09368</name>
</gene>